<dbReference type="PANTHER" id="PTHR46514">
    <property type="entry name" value="AMPHIPHYSIN"/>
    <property type="match status" value="1"/>
</dbReference>
<dbReference type="Proteomes" id="UP000678499">
    <property type="component" value="Unassembled WGS sequence"/>
</dbReference>
<proteinExistence type="predicted"/>
<name>A0A7R9BV28_9CRUS</name>
<evidence type="ECO:0000313" key="9">
    <source>
        <dbReference type="Proteomes" id="UP000678499"/>
    </source>
</evidence>
<dbReference type="GO" id="GO:0005886">
    <property type="term" value="C:plasma membrane"/>
    <property type="evidence" value="ECO:0007669"/>
    <property type="project" value="TreeGrafter"/>
</dbReference>
<dbReference type="Gene3D" id="1.20.1270.60">
    <property type="entry name" value="Arfaptin homology (AH) domain/BAR domain"/>
    <property type="match status" value="1"/>
</dbReference>
<sequence>MGAAWVFALEEKFNTWDRTGFPEIAAILQNLGKADKTTDEIFDDYVHNFNKQANSATRLQKEVNNYVRCVRAMQAASKSLFDQINEMYELEWTDRDVLVIQSQNLEMLWADFSQKLIEQVAAPLSHHMAQFPEYRSKIEKRGRKLLDYDSNRHALEALQSNPKKRDDGKIGKVREQLEDSRRNYETLNWELHQELPALYDSRIPFLVSNFQTICAAEALFHSECAKVHSELEGVTDKLGREARSGIFNVK</sequence>
<evidence type="ECO:0000313" key="8">
    <source>
        <dbReference type="EMBL" id="CAD7282115.1"/>
    </source>
</evidence>
<protein>
    <recommendedName>
        <fullName evidence="7">BAR domain-containing protein</fullName>
    </recommendedName>
</protein>
<evidence type="ECO:0000256" key="2">
    <source>
        <dbReference type="ARBA" id="ARBA00004496"/>
    </source>
</evidence>
<dbReference type="InterPro" id="IPR027267">
    <property type="entry name" value="AH/BAR_dom_sf"/>
</dbReference>
<dbReference type="SMART" id="SM00721">
    <property type="entry name" value="BAR"/>
    <property type="match status" value="1"/>
</dbReference>
<dbReference type="EMBL" id="OA885531">
    <property type="protein sequence ID" value="CAD7282115.1"/>
    <property type="molecule type" value="Genomic_DNA"/>
</dbReference>
<organism evidence="8">
    <name type="scientific">Notodromas monacha</name>
    <dbReference type="NCBI Taxonomy" id="399045"/>
    <lineage>
        <taxon>Eukaryota</taxon>
        <taxon>Metazoa</taxon>
        <taxon>Ecdysozoa</taxon>
        <taxon>Arthropoda</taxon>
        <taxon>Crustacea</taxon>
        <taxon>Oligostraca</taxon>
        <taxon>Ostracoda</taxon>
        <taxon>Podocopa</taxon>
        <taxon>Podocopida</taxon>
        <taxon>Cypridocopina</taxon>
        <taxon>Cypridoidea</taxon>
        <taxon>Cyprididae</taxon>
        <taxon>Notodromas</taxon>
    </lineage>
</organism>
<dbReference type="EMBL" id="CAJPEX010003494">
    <property type="protein sequence ID" value="CAG0922267.1"/>
    <property type="molecule type" value="Genomic_DNA"/>
</dbReference>
<dbReference type="PANTHER" id="PTHR46514:SF3">
    <property type="entry name" value="AMPHIPHYSIN"/>
    <property type="match status" value="1"/>
</dbReference>
<evidence type="ECO:0000259" key="7">
    <source>
        <dbReference type="PROSITE" id="PS51021"/>
    </source>
</evidence>
<feature type="domain" description="BAR" evidence="7">
    <location>
        <begin position="27"/>
        <end position="244"/>
    </location>
</feature>
<dbReference type="SUPFAM" id="SSF103657">
    <property type="entry name" value="BAR/IMD domain-like"/>
    <property type="match status" value="1"/>
</dbReference>
<dbReference type="GO" id="GO:0012505">
    <property type="term" value="C:endomembrane system"/>
    <property type="evidence" value="ECO:0007669"/>
    <property type="project" value="UniProtKB-SubCell"/>
</dbReference>
<keyword evidence="3" id="KW-0728">SH3 domain</keyword>
<dbReference type="GO" id="GO:0005737">
    <property type="term" value="C:cytoplasm"/>
    <property type="evidence" value="ECO:0007669"/>
    <property type="project" value="UniProtKB-SubCell"/>
</dbReference>
<evidence type="ECO:0000256" key="1">
    <source>
        <dbReference type="ARBA" id="ARBA00004308"/>
    </source>
</evidence>
<dbReference type="GO" id="GO:0005543">
    <property type="term" value="F:phospholipid binding"/>
    <property type="evidence" value="ECO:0007669"/>
    <property type="project" value="TreeGrafter"/>
</dbReference>
<evidence type="ECO:0000256" key="3">
    <source>
        <dbReference type="ARBA" id="ARBA00022443"/>
    </source>
</evidence>
<dbReference type="AlphaFoldDB" id="A0A7R9BV28"/>
<dbReference type="PRINTS" id="PR01251">
    <property type="entry name" value="AMPHIPHYSIN"/>
</dbReference>
<accession>A0A7R9BV28</accession>
<dbReference type="InterPro" id="IPR003005">
    <property type="entry name" value="Amphiphysin"/>
</dbReference>
<keyword evidence="4" id="KW-0963">Cytoplasm</keyword>
<evidence type="ECO:0000256" key="5">
    <source>
        <dbReference type="ARBA" id="ARBA00023054"/>
    </source>
</evidence>
<evidence type="ECO:0000256" key="6">
    <source>
        <dbReference type="ARBA" id="ARBA00023136"/>
    </source>
</evidence>
<reference evidence="8" key="1">
    <citation type="submission" date="2020-11" db="EMBL/GenBank/DDBJ databases">
        <authorList>
            <person name="Tran Van P."/>
        </authorList>
    </citation>
    <scope>NUCLEOTIDE SEQUENCE</scope>
</reference>
<dbReference type="OrthoDB" id="446293at2759"/>
<keyword evidence="5" id="KW-0175">Coiled coil</keyword>
<keyword evidence="6" id="KW-0472">Membrane</keyword>
<feature type="non-terminal residue" evidence="8">
    <location>
        <position position="1"/>
    </location>
</feature>
<keyword evidence="9" id="KW-1185">Reference proteome</keyword>
<dbReference type="FunFam" id="1.20.1270.60:FF:000013">
    <property type="entry name" value="Amphiphysin isoform 2"/>
    <property type="match status" value="1"/>
</dbReference>
<comment type="subcellular location">
    <subcellularLocation>
        <location evidence="2">Cytoplasm</location>
    </subcellularLocation>
    <subcellularLocation>
        <location evidence="1">Endomembrane system</location>
    </subcellularLocation>
</comment>
<dbReference type="Pfam" id="PF03114">
    <property type="entry name" value="BAR"/>
    <property type="match status" value="1"/>
</dbReference>
<evidence type="ECO:0000256" key="4">
    <source>
        <dbReference type="ARBA" id="ARBA00022490"/>
    </source>
</evidence>
<dbReference type="PROSITE" id="PS51021">
    <property type="entry name" value="BAR"/>
    <property type="match status" value="1"/>
</dbReference>
<gene>
    <name evidence="8" type="ORF">NMOB1V02_LOCUS9747</name>
</gene>
<dbReference type="InterPro" id="IPR004148">
    <property type="entry name" value="BAR_dom"/>
</dbReference>